<dbReference type="GO" id="GO:0005829">
    <property type="term" value="C:cytosol"/>
    <property type="evidence" value="ECO:0007669"/>
    <property type="project" value="TreeGrafter"/>
</dbReference>
<dbReference type="GO" id="GO:0006109">
    <property type="term" value="P:regulation of carbohydrate metabolic process"/>
    <property type="evidence" value="ECO:0007669"/>
    <property type="project" value="InterPro"/>
</dbReference>
<dbReference type="InterPro" id="IPR003751">
    <property type="entry name" value="CsrA"/>
</dbReference>
<dbReference type="Pfam" id="PF02599">
    <property type="entry name" value="CsrA"/>
    <property type="match status" value="1"/>
</dbReference>
<comment type="function">
    <text evidence="4">A translational regulator that binds mRNA to regulate translation initiation and/or mRNA stability. Usually binds in the 5'-UTR at or near the Shine-Dalgarno sequence preventing ribosome-binding, thus repressing translation. Its main target seems to be the major flagellin gene, while its function is anatagonized by FliW.</text>
</comment>
<dbReference type="PANTHER" id="PTHR34984:SF1">
    <property type="entry name" value="CARBON STORAGE REGULATOR"/>
    <property type="match status" value="1"/>
</dbReference>
<dbReference type="SUPFAM" id="SSF117130">
    <property type="entry name" value="CsrA-like"/>
    <property type="match status" value="1"/>
</dbReference>
<dbReference type="AlphaFoldDB" id="A0A9X4QR78"/>
<dbReference type="PANTHER" id="PTHR34984">
    <property type="entry name" value="CARBON STORAGE REGULATOR"/>
    <property type="match status" value="1"/>
</dbReference>
<evidence type="ECO:0000313" key="6">
    <source>
        <dbReference type="Proteomes" id="UP001153387"/>
    </source>
</evidence>
<comment type="similarity">
    <text evidence="4">Belongs to the CsrA/RsmA family.</text>
</comment>
<keyword evidence="4" id="KW-0678">Repressor</keyword>
<evidence type="ECO:0000256" key="3">
    <source>
        <dbReference type="ARBA" id="ARBA00022884"/>
    </source>
</evidence>
<comment type="subcellular location">
    <subcellularLocation>
        <location evidence="4">Cytoplasm</location>
    </subcellularLocation>
</comment>
<evidence type="ECO:0000256" key="2">
    <source>
        <dbReference type="ARBA" id="ARBA00022845"/>
    </source>
</evidence>
<evidence type="ECO:0000256" key="4">
    <source>
        <dbReference type="HAMAP-Rule" id="MF_00167"/>
    </source>
</evidence>
<dbReference type="Proteomes" id="UP001153387">
    <property type="component" value="Unassembled WGS sequence"/>
</dbReference>
<keyword evidence="6" id="KW-1185">Reference proteome</keyword>
<protein>
    <recommendedName>
        <fullName evidence="4">Translational regulator CsrA</fullName>
    </recommendedName>
</protein>
<reference evidence="5 6" key="1">
    <citation type="submission" date="2022-10" db="EMBL/GenBank/DDBJ databases">
        <title>Comparative genomic analysis of Cohnella hashimotonis sp. nov., isolated from the International Space Station.</title>
        <authorList>
            <person name="Simpson A."/>
            <person name="Venkateswaran K."/>
        </authorList>
    </citation>
    <scope>NUCLEOTIDE SEQUENCE [LARGE SCALE GENOMIC DNA]</scope>
    <source>
        <strain evidence="5 6">DSM 18997</strain>
    </source>
</reference>
<comment type="subunit">
    <text evidence="4">Homodimer; the beta-strands of each monomer intercalate to form a hydrophobic core, while the alpha-helices form wings that extend away from the core.</text>
</comment>
<organism evidence="5 6">
    <name type="scientific">Cohnella ginsengisoli</name>
    <dbReference type="NCBI Taxonomy" id="425004"/>
    <lineage>
        <taxon>Bacteria</taxon>
        <taxon>Bacillati</taxon>
        <taxon>Bacillota</taxon>
        <taxon>Bacilli</taxon>
        <taxon>Bacillales</taxon>
        <taxon>Paenibacillaceae</taxon>
        <taxon>Cohnella</taxon>
    </lineage>
</organism>
<comment type="caution">
    <text evidence="5">The sequence shown here is derived from an EMBL/GenBank/DDBJ whole genome shotgun (WGS) entry which is preliminary data.</text>
</comment>
<dbReference type="GO" id="GO:0006402">
    <property type="term" value="P:mRNA catabolic process"/>
    <property type="evidence" value="ECO:0007669"/>
    <property type="project" value="InterPro"/>
</dbReference>
<dbReference type="GO" id="GO:0048027">
    <property type="term" value="F:mRNA 5'-UTR binding"/>
    <property type="evidence" value="ECO:0007669"/>
    <property type="project" value="UniProtKB-UniRule"/>
</dbReference>
<dbReference type="EMBL" id="JAPDHZ010000006">
    <property type="protein sequence ID" value="MDG0794570.1"/>
    <property type="molecule type" value="Genomic_DNA"/>
</dbReference>
<dbReference type="InterPro" id="IPR036107">
    <property type="entry name" value="CsrA_sf"/>
</dbReference>
<accession>A0A9X4QR78</accession>
<dbReference type="Gene3D" id="2.60.40.4380">
    <property type="entry name" value="Translational regulator CsrA"/>
    <property type="match status" value="1"/>
</dbReference>
<dbReference type="GO" id="GO:0044781">
    <property type="term" value="P:bacterial-type flagellum organization"/>
    <property type="evidence" value="ECO:0007669"/>
    <property type="project" value="UniProtKB-KW"/>
</dbReference>
<dbReference type="GO" id="GO:0045947">
    <property type="term" value="P:negative regulation of translational initiation"/>
    <property type="evidence" value="ECO:0007669"/>
    <property type="project" value="UniProtKB-UniRule"/>
</dbReference>
<dbReference type="RefSeq" id="WP_277568303.1">
    <property type="nucleotide sequence ID" value="NZ_JAPDHZ010000006.1"/>
</dbReference>
<evidence type="ECO:0000313" key="5">
    <source>
        <dbReference type="EMBL" id="MDG0794570.1"/>
    </source>
</evidence>
<name>A0A9X4QR78_9BACL</name>
<keyword evidence="1 4" id="KW-0963">Cytoplasm</keyword>
<gene>
    <name evidence="4" type="primary">csrA</name>
    <name evidence="5" type="ORF">OMP38_29820</name>
</gene>
<keyword evidence="2 4" id="KW-0810">Translation regulation</keyword>
<proteinExistence type="inferred from homology"/>
<keyword evidence="4" id="KW-1005">Bacterial flagellum biogenesis</keyword>
<evidence type="ECO:0000256" key="1">
    <source>
        <dbReference type="ARBA" id="ARBA00022490"/>
    </source>
</evidence>
<dbReference type="GO" id="GO:1902208">
    <property type="term" value="P:regulation of bacterial-type flagellum assembly"/>
    <property type="evidence" value="ECO:0007669"/>
    <property type="project" value="UniProtKB-UniRule"/>
</dbReference>
<sequence>MLVLSRKKGQSILIGEGIELTILEVEGDTIKLGIAAPRDVQILRSELLTSVKESNKESVGLPQGLDFAGLSDVLQKKIAKIIRFTIKPVPDAADKNSMTGLGRTT</sequence>
<keyword evidence="3 4" id="KW-0694">RNA-binding</keyword>
<dbReference type="HAMAP" id="MF_00167">
    <property type="entry name" value="CsrA"/>
    <property type="match status" value="1"/>
</dbReference>